<feature type="coiled-coil region" evidence="1">
    <location>
        <begin position="96"/>
        <end position="123"/>
    </location>
</feature>
<dbReference type="Proteomes" id="UP001460270">
    <property type="component" value="Unassembled WGS sequence"/>
</dbReference>
<dbReference type="GO" id="GO:0005882">
    <property type="term" value="C:intermediate filament"/>
    <property type="evidence" value="ECO:0007669"/>
    <property type="project" value="InterPro"/>
</dbReference>
<gene>
    <name evidence="2" type="ORF">WMY93_017624</name>
</gene>
<protein>
    <submittedName>
        <fullName evidence="2">Uncharacterized protein</fullName>
    </submittedName>
</protein>
<sequence>MDELGQIFERCIEEVFRLEMHRDQLIKEYAQLQEPMLEVVRHLRGRLLEAQSLLTQAQLDYISVCEDVQKLKRKLFSTARDNIQSQLTLAAHQFEVAQSDVTQEELKATIQSLREEKSELEKIIQSV</sequence>
<proteinExistence type="predicted"/>
<accession>A0AAW0NTN6</accession>
<keyword evidence="1" id="KW-0175">Coiled coil</keyword>
<reference evidence="3" key="1">
    <citation type="submission" date="2024-04" db="EMBL/GenBank/DDBJ databases">
        <title>Salinicola lusitanus LLJ914,a marine bacterium isolated from the Okinawa Trough.</title>
        <authorList>
            <person name="Li J."/>
        </authorList>
    </citation>
    <scope>NUCLEOTIDE SEQUENCE [LARGE SCALE GENOMIC DNA]</scope>
</reference>
<dbReference type="InterPro" id="IPR027702">
    <property type="entry name" value="Syncoilin"/>
</dbReference>
<dbReference type="AlphaFoldDB" id="A0AAW0NTN6"/>
<dbReference type="PANTHER" id="PTHR47147:SF1">
    <property type="entry name" value="SYNCOILIN"/>
    <property type="match status" value="1"/>
</dbReference>
<dbReference type="EMBL" id="JBBPFD010000012">
    <property type="protein sequence ID" value="KAK7905017.1"/>
    <property type="molecule type" value="Genomic_DNA"/>
</dbReference>
<name>A0AAW0NTN6_9GOBI</name>
<dbReference type="PANTHER" id="PTHR47147">
    <property type="entry name" value="SYNCOILIN"/>
    <property type="match status" value="1"/>
</dbReference>
<keyword evidence="3" id="KW-1185">Reference proteome</keyword>
<evidence type="ECO:0000313" key="3">
    <source>
        <dbReference type="Proteomes" id="UP001460270"/>
    </source>
</evidence>
<comment type="caution">
    <text evidence="2">The sequence shown here is derived from an EMBL/GenBank/DDBJ whole genome shotgun (WGS) entry which is preliminary data.</text>
</comment>
<organism evidence="2 3">
    <name type="scientific">Mugilogobius chulae</name>
    <name type="common">yellowstripe goby</name>
    <dbReference type="NCBI Taxonomy" id="88201"/>
    <lineage>
        <taxon>Eukaryota</taxon>
        <taxon>Metazoa</taxon>
        <taxon>Chordata</taxon>
        <taxon>Craniata</taxon>
        <taxon>Vertebrata</taxon>
        <taxon>Euteleostomi</taxon>
        <taxon>Actinopterygii</taxon>
        <taxon>Neopterygii</taxon>
        <taxon>Teleostei</taxon>
        <taxon>Neoteleostei</taxon>
        <taxon>Acanthomorphata</taxon>
        <taxon>Gobiaria</taxon>
        <taxon>Gobiiformes</taxon>
        <taxon>Gobioidei</taxon>
        <taxon>Gobiidae</taxon>
        <taxon>Gobionellinae</taxon>
        <taxon>Mugilogobius</taxon>
    </lineage>
</organism>
<evidence type="ECO:0000313" key="2">
    <source>
        <dbReference type="EMBL" id="KAK7905017.1"/>
    </source>
</evidence>
<evidence type="ECO:0000256" key="1">
    <source>
        <dbReference type="SAM" id="Coils"/>
    </source>
</evidence>